<keyword evidence="5" id="KW-0653">Protein transport</keyword>
<keyword evidence="4" id="KW-0677">Repeat</keyword>
<name>A0A9Q0JGU9_9ROSI</name>
<organism evidence="7 8">
    <name type="scientific">Turnera subulata</name>
    <dbReference type="NCBI Taxonomy" id="218843"/>
    <lineage>
        <taxon>Eukaryota</taxon>
        <taxon>Viridiplantae</taxon>
        <taxon>Streptophyta</taxon>
        <taxon>Embryophyta</taxon>
        <taxon>Tracheophyta</taxon>
        <taxon>Spermatophyta</taxon>
        <taxon>Magnoliopsida</taxon>
        <taxon>eudicotyledons</taxon>
        <taxon>Gunneridae</taxon>
        <taxon>Pentapetalae</taxon>
        <taxon>rosids</taxon>
        <taxon>fabids</taxon>
        <taxon>Malpighiales</taxon>
        <taxon>Passifloraceae</taxon>
        <taxon>Turnera</taxon>
    </lineage>
</organism>
<reference evidence="7" key="2">
    <citation type="journal article" date="2023" name="Plants (Basel)">
        <title>Annotation of the Turnera subulata (Passifloraceae) Draft Genome Reveals the S-Locus Evolved after the Divergence of Turneroideae from Passifloroideae in a Stepwise Manner.</title>
        <authorList>
            <person name="Henning P.M."/>
            <person name="Roalson E.H."/>
            <person name="Mir W."/>
            <person name="McCubbin A.G."/>
            <person name="Shore J.S."/>
        </authorList>
    </citation>
    <scope>NUCLEOTIDE SEQUENCE</scope>
    <source>
        <strain evidence="7">F60SS</strain>
    </source>
</reference>
<dbReference type="InterPro" id="IPR011989">
    <property type="entry name" value="ARM-like"/>
</dbReference>
<dbReference type="OrthoDB" id="543373at2759"/>
<evidence type="ECO:0000256" key="5">
    <source>
        <dbReference type="ARBA" id="ARBA00022927"/>
    </source>
</evidence>
<evidence type="ECO:0000256" key="6">
    <source>
        <dbReference type="SAM" id="MobiDB-lite"/>
    </source>
</evidence>
<protein>
    <submittedName>
        <fullName evidence="7">Uncharacterized protein</fullName>
    </submittedName>
</protein>
<reference evidence="7" key="1">
    <citation type="submission" date="2022-02" db="EMBL/GenBank/DDBJ databases">
        <authorList>
            <person name="Henning P.M."/>
            <person name="McCubbin A.G."/>
            <person name="Shore J.S."/>
        </authorList>
    </citation>
    <scope>NUCLEOTIDE SEQUENCE</scope>
    <source>
        <strain evidence="7">F60SS</strain>
        <tissue evidence="7">Leaves</tissue>
    </source>
</reference>
<dbReference type="GO" id="GO:0006606">
    <property type="term" value="P:protein import into nucleus"/>
    <property type="evidence" value="ECO:0007669"/>
    <property type="project" value="InterPro"/>
</dbReference>
<evidence type="ECO:0000256" key="4">
    <source>
        <dbReference type="ARBA" id="ARBA00022737"/>
    </source>
</evidence>
<sequence length="1966" mass="221685">METAGNGIQQLKGGVECISVEPLSTGSLFDHQLMASPPPSPPPPPHPPPPPPPLPTSPPPPSPPLTPSRPPPPPPPPSTPTPPQSQALEISTYLDFLQALQGDIREASVPQVIRFLEQVSPGQIQEYEWSTFILLLVKCLGHDGLKASVFLAFNNMVRGGPHARFLPTAATWINSLNSSLLERSLHMGVRVAAVRACFGFMLSLENPEDCAYYNSLKDLWNTVINTVCHQWRWRDEEGYAQVVLEELVGVAKERPEFLKEVIHRLFGFVFTVIEDPGYQGRTRDLGKEFAWSLVGDEFTGKMLSRLLAMLESVAGDELLAKEDQEPFLARSSPKENAVIAMAAFVDKCSSDVLTQHLNQIINQLLRCLKEGNQTLKSQVLTALATIATSSQGLMQEHYDTVFTCLQDLQKKATAERGHTLLAATMNCITTIWVATGKDKIRKDVDLVVNTLASFDGSKLDWGDPMRIHVLQTRCSVKNKVLEEKAVACNVLCVCVAEIKPWLAMCRSVYLWIQEVSNTLVPLLDFDAHEEVRVAAASALDDEHLMQSAFDNICSDIASALLQALNKEPSNKFLFLNLDSLEECMKVVRACSSLSGSREDLEQGEKVSNKLQSWMSQMWDKDKTVKEQKATLQIFSNTAEQFGENALKLLHRQSVLVQNLVDLYSYVMLKDLDFWLSHLPIKCCVEEAKVSNVQLAGRFEYFRHNETRLSRIMSTFAEVESLRQLILLSVADVATEESVRKVGVFKEREPPHTWNSVLSSLESSLQNHLKRCLPSNYRYAALASLSIFARSCLPEGLKDKLNLVAEPALKAVDDEHLLVRKAAIFAISLFSLHMWPEFQQQYHGRVVPALTKPMNDSQNHLVQVRAVDAMFRFCDKCPPDVLAQHLNQASMIQEGRQTLTIQVLYALGSIATSSPALMQEHYGTVFPYLKVLKMKAHVERDHLLFAATIECITTIWLAIGIDKMGKNIDLTLVFADGSKLEWGDPRRTRVVKTAVLEEKTVACEVLCRCVSELKENFYLWIEEVAETLVPLLDFDPHEEVRVTALSVDKKLLKQSLLEKICSSIASSLLQALDKEPSNKFLPLILDLLDESMKMSGPILNADQIRQFLNVTMKGLRVEHEQGEKVSNKSLITVMKTHNTFSTEFFDQLHSCMSQMWDKDRSVQEQKIALQIFSNTAEQFGENAFKLLHRQSVLVQNLVDLYSYDMLKDIDLDLWLSHLPIKRNVEEAKVAHDLLAERFDYFNENETRLSRIVAIFAEILSSEVEIATEESVGRVIEVLKEFKERRPTTWASVAETLVPLLNFDVHEGIRFAAVSGMPKVLKSYKAAVDRNHLEQSLLSSICSNIASAMLQALHKLRSCMSQMWDKDMTVNQRKNILRFFGNVVEQFREDAFKLLHRQSVLVQNLVNLYSYVMLKDMDLDLWLSHLPIKCYVEEAKVANDQLAERFDYFRQNEAPLSKIMAIFAEVLGSEVDIATVESVRKVIEVLEERVPSGLRLTQSHISQFFLCPEFQEQYHARVMPTLTKAMHDFQSPLVQAPDAVNTMSFFVTHCTSDTLTQECYDTVFTNLKFLKKKATLEKNHTLLAATVGCIITFWMASGKDKIGRDIDSVVETLISTDVSELEFCHLMRIQVLQAWGVLCQCSGQDFRPYMTLAVRALMEKAIACIVLSFCIAELKQGFCFWIKEVAETLVPLLNFDLYEGVRVAAVSAADRKLLKQSLLDSICSNIASSLLQALDKEPLNKFLILLILDLLEECMKNQNFLDVTLKGLRACSSLSGSREELEQGEILSNKSLITVMKTHNTFSTQFFDQLQSCMSQMWDKDMTVKQRQNTLLFFGNVAEQFREDAFKYLESSLPVLFEACTNENPTEILQVVAQAISFSAEFGGSVFLRHVKEAIAGLRAIIIRPKESHVNHLAHDAVVSALGKIFFFHLDGIHDTEDMDLDLWLSHLPIKCYVEEAKVASDQFCSTM</sequence>
<feature type="region of interest" description="Disordered" evidence="6">
    <location>
        <begin position="23"/>
        <end position="85"/>
    </location>
</feature>
<keyword evidence="8" id="KW-1185">Reference proteome</keyword>
<dbReference type="InterPro" id="IPR016024">
    <property type="entry name" value="ARM-type_fold"/>
</dbReference>
<dbReference type="EMBL" id="JAKUCV010003099">
    <property type="protein sequence ID" value="KAJ4840165.1"/>
    <property type="molecule type" value="Genomic_DNA"/>
</dbReference>
<evidence type="ECO:0000313" key="7">
    <source>
        <dbReference type="EMBL" id="KAJ4840165.1"/>
    </source>
</evidence>
<dbReference type="PANTHER" id="PTHR10527">
    <property type="entry name" value="IMPORTIN BETA"/>
    <property type="match status" value="1"/>
</dbReference>
<evidence type="ECO:0000313" key="8">
    <source>
        <dbReference type="Proteomes" id="UP001141552"/>
    </source>
</evidence>
<dbReference type="InterPro" id="IPR040122">
    <property type="entry name" value="Importin_beta"/>
</dbReference>
<evidence type="ECO:0000256" key="2">
    <source>
        <dbReference type="ARBA" id="ARBA00022448"/>
    </source>
</evidence>
<comment type="caution">
    <text evidence="7">The sequence shown here is derived from an EMBL/GenBank/DDBJ whole genome shotgun (WGS) entry which is preliminary data.</text>
</comment>
<comment type="subcellular location">
    <subcellularLocation>
        <location evidence="1">Cytoplasm</location>
    </subcellularLocation>
</comment>
<feature type="compositionally biased region" description="Pro residues" evidence="6">
    <location>
        <begin position="36"/>
        <end position="83"/>
    </location>
</feature>
<dbReference type="SUPFAM" id="SSF48371">
    <property type="entry name" value="ARM repeat"/>
    <property type="match status" value="3"/>
</dbReference>
<evidence type="ECO:0000256" key="3">
    <source>
        <dbReference type="ARBA" id="ARBA00022490"/>
    </source>
</evidence>
<gene>
    <name evidence="7" type="ORF">Tsubulata_000261</name>
</gene>
<dbReference type="Proteomes" id="UP001141552">
    <property type="component" value="Unassembled WGS sequence"/>
</dbReference>
<dbReference type="GO" id="GO:0005737">
    <property type="term" value="C:cytoplasm"/>
    <property type="evidence" value="ECO:0007669"/>
    <property type="project" value="UniProtKB-SubCell"/>
</dbReference>
<proteinExistence type="predicted"/>
<evidence type="ECO:0000256" key="1">
    <source>
        <dbReference type="ARBA" id="ARBA00004496"/>
    </source>
</evidence>
<accession>A0A9Q0JGU9</accession>
<keyword evidence="2" id="KW-0813">Transport</keyword>
<keyword evidence="3" id="KW-0963">Cytoplasm</keyword>
<dbReference type="Gene3D" id="1.25.10.10">
    <property type="entry name" value="Leucine-rich Repeat Variant"/>
    <property type="match status" value="5"/>
</dbReference>